<organism evidence="8 9">
    <name type="scientific">Drosophila kikkawai</name>
    <name type="common">Fruit fly</name>
    <dbReference type="NCBI Taxonomy" id="30033"/>
    <lineage>
        <taxon>Eukaryota</taxon>
        <taxon>Metazoa</taxon>
        <taxon>Ecdysozoa</taxon>
        <taxon>Arthropoda</taxon>
        <taxon>Hexapoda</taxon>
        <taxon>Insecta</taxon>
        <taxon>Pterygota</taxon>
        <taxon>Neoptera</taxon>
        <taxon>Endopterygota</taxon>
        <taxon>Diptera</taxon>
        <taxon>Brachycera</taxon>
        <taxon>Muscomorpha</taxon>
        <taxon>Ephydroidea</taxon>
        <taxon>Drosophilidae</taxon>
        <taxon>Drosophila</taxon>
        <taxon>Sophophora</taxon>
    </lineage>
</organism>
<comment type="similarity">
    <text evidence="2">Belongs to the Turandot family.</text>
</comment>
<evidence type="ECO:0000256" key="1">
    <source>
        <dbReference type="ARBA" id="ARBA00004613"/>
    </source>
</evidence>
<feature type="signal peptide" evidence="7">
    <location>
        <begin position="1"/>
        <end position="23"/>
    </location>
</feature>
<dbReference type="GO" id="GO:0045087">
    <property type="term" value="P:innate immune response"/>
    <property type="evidence" value="ECO:0007669"/>
    <property type="project" value="UniProtKB-KW"/>
</dbReference>
<keyword evidence="3" id="KW-0964">Secreted</keyword>
<keyword evidence="5 7" id="KW-0732">Signal</keyword>
<dbReference type="GO" id="GO:0009617">
    <property type="term" value="P:response to bacterium"/>
    <property type="evidence" value="ECO:0007669"/>
    <property type="project" value="UniProtKB-ARBA"/>
</dbReference>
<name>A0A6P4I3B9_DROKI</name>
<evidence type="ECO:0000256" key="6">
    <source>
        <dbReference type="ARBA" id="ARBA00022859"/>
    </source>
</evidence>
<dbReference type="GeneID" id="108075468"/>
<evidence type="ECO:0000313" key="9">
    <source>
        <dbReference type="RefSeq" id="XP_017023412.1"/>
    </source>
</evidence>
<feature type="chain" id="PRO_5028138876" evidence="7">
    <location>
        <begin position="24"/>
        <end position="127"/>
    </location>
</feature>
<sequence>MNTKIFLSCLVVIIGSLVWTVSAQEDFEIEKERVIELFKNADAATIGESNVVFLVNFLKKYSKQITLTPEQQAQVDDIVTKYNEEKDKQPVVEGAPPQGGWITDMLKKLAVQVGKTLVPILIKAALG</sequence>
<dbReference type="GO" id="GO:0005615">
    <property type="term" value="C:extracellular space"/>
    <property type="evidence" value="ECO:0007669"/>
    <property type="project" value="UniProtKB-ARBA"/>
</dbReference>
<dbReference type="RefSeq" id="XP_017023412.1">
    <property type="nucleotide sequence ID" value="XM_017167923.2"/>
</dbReference>
<dbReference type="Proteomes" id="UP001652661">
    <property type="component" value="Chromosome 3R"/>
</dbReference>
<dbReference type="Pfam" id="PF07240">
    <property type="entry name" value="Turandot"/>
    <property type="match status" value="1"/>
</dbReference>
<proteinExistence type="inferred from homology"/>
<evidence type="ECO:0000313" key="8">
    <source>
        <dbReference type="Proteomes" id="UP001652661"/>
    </source>
</evidence>
<protein>
    <submittedName>
        <fullName evidence="9">Protein Turandot M-like</fullName>
    </submittedName>
</protein>
<evidence type="ECO:0000256" key="5">
    <source>
        <dbReference type="ARBA" id="ARBA00022729"/>
    </source>
</evidence>
<evidence type="ECO:0000256" key="4">
    <source>
        <dbReference type="ARBA" id="ARBA00022588"/>
    </source>
</evidence>
<reference evidence="9" key="1">
    <citation type="submission" date="2025-08" db="UniProtKB">
        <authorList>
            <consortium name="RefSeq"/>
        </authorList>
    </citation>
    <scope>IDENTIFICATION</scope>
    <source>
        <strain evidence="9">14028-0561.14</strain>
        <tissue evidence="9">Whole fly</tissue>
    </source>
</reference>
<evidence type="ECO:0000256" key="7">
    <source>
        <dbReference type="SAM" id="SignalP"/>
    </source>
</evidence>
<accession>A0A6P4I3B9</accession>
<evidence type="ECO:0000256" key="2">
    <source>
        <dbReference type="ARBA" id="ARBA00010249"/>
    </source>
</evidence>
<keyword evidence="8" id="KW-1185">Reference proteome</keyword>
<evidence type="ECO:0000256" key="3">
    <source>
        <dbReference type="ARBA" id="ARBA00022525"/>
    </source>
</evidence>
<gene>
    <name evidence="9" type="primary">LOC108075468</name>
</gene>
<dbReference type="AlphaFoldDB" id="A0A6P4I3B9"/>
<dbReference type="InterPro" id="IPR010825">
    <property type="entry name" value="Turandot"/>
</dbReference>
<keyword evidence="4" id="KW-0399">Innate immunity</keyword>
<keyword evidence="6" id="KW-0391">Immunity</keyword>
<dbReference type="GO" id="GO:0034605">
    <property type="term" value="P:cellular response to heat"/>
    <property type="evidence" value="ECO:0007669"/>
    <property type="project" value="UniProtKB-ARBA"/>
</dbReference>
<dbReference type="OrthoDB" id="7874004at2759"/>
<comment type="subcellular location">
    <subcellularLocation>
        <location evidence="1">Secreted</location>
    </subcellularLocation>
</comment>